<evidence type="ECO:0000259" key="3">
    <source>
        <dbReference type="PROSITE" id="PS51898"/>
    </source>
</evidence>
<name>A0A6J6KFX2_9ZZZZ</name>
<dbReference type="GO" id="GO:0015074">
    <property type="term" value="P:DNA integration"/>
    <property type="evidence" value="ECO:0007669"/>
    <property type="project" value="InterPro"/>
</dbReference>
<keyword evidence="1" id="KW-0238">DNA-binding</keyword>
<dbReference type="EMBL" id="CAEZWL010000005">
    <property type="protein sequence ID" value="CAB4648422.1"/>
    <property type="molecule type" value="Genomic_DNA"/>
</dbReference>
<dbReference type="PANTHER" id="PTHR30349:SF41">
    <property type="entry name" value="INTEGRASE_RECOMBINASE PROTEIN MJ0367-RELATED"/>
    <property type="match status" value="1"/>
</dbReference>
<evidence type="ECO:0000256" key="2">
    <source>
        <dbReference type="ARBA" id="ARBA00023172"/>
    </source>
</evidence>
<evidence type="ECO:0000313" key="4">
    <source>
        <dbReference type="EMBL" id="CAB4648422.1"/>
    </source>
</evidence>
<proteinExistence type="predicted"/>
<feature type="domain" description="Tyr recombinase" evidence="3">
    <location>
        <begin position="87"/>
        <end position="254"/>
    </location>
</feature>
<accession>A0A6J6KFX2</accession>
<dbReference type="InterPro" id="IPR050090">
    <property type="entry name" value="Tyrosine_recombinase_XerCD"/>
</dbReference>
<reference evidence="4" key="1">
    <citation type="submission" date="2020-05" db="EMBL/GenBank/DDBJ databases">
        <authorList>
            <person name="Chiriac C."/>
            <person name="Salcher M."/>
            <person name="Ghai R."/>
            <person name="Kavagutti S V."/>
        </authorList>
    </citation>
    <scope>NUCLEOTIDE SEQUENCE</scope>
</reference>
<organism evidence="4">
    <name type="scientific">freshwater metagenome</name>
    <dbReference type="NCBI Taxonomy" id="449393"/>
    <lineage>
        <taxon>unclassified sequences</taxon>
        <taxon>metagenomes</taxon>
        <taxon>ecological metagenomes</taxon>
    </lineage>
</organism>
<dbReference type="GO" id="GO:0006310">
    <property type="term" value="P:DNA recombination"/>
    <property type="evidence" value="ECO:0007669"/>
    <property type="project" value="UniProtKB-KW"/>
</dbReference>
<keyword evidence="2" id="KW-0233">DNA recombination</keyword>
<dbReference type="PANTHER" id="PTHR30349">
    <property type="entry name" value="PHAGE INTEGRASE-RELATED"/>
    <property type="match status" value="1"/>
</dbReference>
<evidence type="ECO:0000256" key="1">
    <source>
        <dbReference type="ARBA" id="ARBA00023125"/>
    </source>
</evidence>
<dbReference type="InterPro" id="IPR002104">
    <property type="entry name" value="Integrase_catalytic"/>
</dbReference>
<dbReference type="Gene3D" id="1.10.443.10">
    <property type="entry name" value="Intergrase catalytic core"/>
    <property type="match status" value="1"/>
</dbReference>
<gene>
    <name evidence="4" type="ORF">UFOPK2243_00316</name>
</gene>
<dbReference type="PROSITE" id="PS51898">
    <property type="entry name" value="TYR_RECOMBINASE"/>
    <property type="match status" value="1"/>
</dbReference>
<dbReference type="AlphaFoldDB" id="A0A6J6KFX2"/>
<dbReference type="CDD" id="cd01189">
    <property type="entry name" value="INT_ICEBs1_C_like"/>
    <property type="match status" value="1"/>
</dbReference>
<sequence length="278" mass="32139">MLVSEYAQNVINNRPLKYGTRQSYIKIIKSLGIWETEISDLNCALIFDKVDQMRSHNVKKNVYICLRSVFKDLGIFNELPILQGIAKQYDFPTQEELHQIIDRSKYRRILYLCMYAGLRVGEACAVIPSQLEGNMLTVDRAFSQDGLHLGSPKTYGKVMIPEWLADEVRAMTEDEHWKIGMPSQLVSWACGNLSKRGSTKRINPHMLRHWFATDMIKRGINPEIARRQLRHKNIETTMKIYVQVNDQDLEMAVPQRPLDSANMAKKVNRNIPYLQVVS</sequence>
<dbReference type="SUPFAM" id="SSF56349">
    <property type="entry name" value="DNA breaking-rejoining enzymes"/>
    <property type="match status" value="1"/>
</dbReference>
<dbReference type="GO" id="GO:0003677">
    <property type="term" value="F:DNA binding"/>
    <property type="evidence" value="ECO:0007669"/>
    <property type="project" value="UniProtKB-KW"/>
</dbReference>
<dbReference type="InterPro" id="IPR011010">
    <property type="entry name" value="DNA_brk_join_enz"/>
</dbReference>
<protein>
    <submittedName>
        <fullName evidence="4">Unannotated protein</fullName>
    </submittedName>
</protein>
<dbReference type="Pfam" id="PF00589">
    <property type="entry name" value="Phage_integrase"/>
    <property type="match status" value="1"/>
</dbReference>
<dbReference type="InterPro" id="IPR013762">
    <property type="entry name" value="Integrase-like_cat_sf"/>
</dbReference>